<dbReference type="PANTHER" id="PTHR14381">
    <property type="entry name" value="DACTYLIN"/>
    <property type="match status" value="1"/>
</dbReference>
<reference evidence="2 3" key="1">
    <citation type="submission" date="2022-05" db="EMBL/GenBank/DDBJ databases">
        <title>A multi-omics perspective on studying reproductive biology in Daphnia sinensis.</title>
        <authorList>
            <person name="Jia J."/>
        </authorList>
    </citation>
    <scope>NUCLEOTIDE SEQUENCE [LARGE SCALE GENOMIC DNA]</scope>
    <source>
        <strain evidence="2 3">WSL</strain>
    </source>
</reference>
<dbReference type="PROSITE" id="PS50181">
    <property type="entry name" value="FBOX"/>
    <property type="match status" value="1"/>
</dbReference>
<dbReference type="InterPro" id="IPR036322">
    <property type="entry name" value="WD40_repeat_dom_sf"/>
</dbReference>
<organism evidence="2 3">
    <name type="scientific">Daphnia sinensis</name>
    <dbReference type="NCBI Taxonomy" id="1820382"/>
    <lineage>
        <taxon>Eukaryota</taxon>
        <taxon>Metazoa</taxon>
        <taxon>Ecdysozoa</taxon>
        <taxon>Arthropoda</taxon>
        <taxon>Crustacea</taxon>
        <taxon>Branchiopoda</taxon>
        <taxon>Diplostraca</taxon>
        <taxon>Cladocera</taxon>
        <taxon>Anomopoda</taxon>
        <taxon>Daphniidae</taxon>
        <taxon>Daphnia</taxon>
        <taxon>Daphnia similis group</taxon>
    </lineage>
</organism>
<sequence>MSYTSKLDANVDGNSSFNMGPLAIHDDEHHTSLANLPTDILLHIFAMCGQCCWPSIAQVCHRFYTILGTDSFLWEQVTRQLLLVNQSSSIFRSKNHSSLPAQLRFRIYSHWQTGVCLVKPVASIREKHVLPWLVLKSDVLWVGTGSHIRAYPRIQPCAFLHSKPSRGRMKPTLNLSSSRGDLGRFAVKSGDEDVVVAGDTNGSIFVWSASTGRLKFKKTNCHSSDVASVNVFHNVIVSGGRDKFVKVLRFDNSISYHSWKSIYTAEEIYLDDRILSLDIDPSGTLLCTGTAGHGGVPPSHLFDLTTGALICPLRDIFESAKVFMTCILSPLTKC</sequence>
<dbReference type="SUPFAM" id="SSF50978">
    <property type="entry name" value="WD40 repeat-like"/>
    <property type="match status" value="1"/>
</dbReference>
<dbReference type="InterPro" id="IPR036047">
    <property type="entry name" value="F-box-like_dom_sf"/>
</dbReference>
<dbReference type="SUPFAM" id="SSF81383">
    <property type="entry name" value="F-box domain"/>
    <property type="match status" value="1"/>
</dbReference>
<accession>A0AAD5LGU2</accession>
<dbReference type="Proteomes" id="UP000820818">
    <property type="component" value="Linkage Group LG3"/>
</dbReference>
<dbReference type="Pfam" id="PF12937">
    <property type="entry name" value="F-box-like"/>
    <property type="match status" value="1"/>
</dbReference>
<keyword evidence="3" id="KW-1185">Reference proteome</keyword>
<dbReference type="GO" id="GO:0019005">
    <property type="term" value="C:SCF ubiquitin ligase complex"/>
    <property type="evidence" value="ECO:0007669"/>
    <property type="project" value="TreeGrafter"/>
</dbReference>
<dbReference type="Gene3D" id="1.20.1280.50">
    <property type="match status" value="1"/>
</dbReference>
<dbReference type="InterPro" id="IPR052301">
    <property type="entry name" value="SCF_F-box/WD-repeat"/>
</dbReference>
<protein>
    <recommendedName>
        <fullName evidence="1">F-box domain-containing protein</fullName>
    </recommendedName>
</protein>
<gene>
    <name evidence="2" type="ORF">GHT06_012962</name>
</gene>
<dbReference type="GO" id="GO:0031146">
    <property type="term" value="P:SCF-dependent proteasomal ubiquitin-dependent protein catabolic process"/>
    <property type="evidence" value="ECO:0007669"/>
    <property type="project" value="TreeGrafter"/>
</dbReference>
<evidence type="ECO:0000259" key="1">
    <source>
        <dbReference type="PROSITE" id="PS50181"/>
    </source>
</evidence>
<dbReference type="EMBL" id="WJBH02000003">
    <property type="protein sequence ID" value="KAI9561998.1"/>
    <property type="molecule type" value="Genomic_DNA"/>
</dbReference>
<dbReference type="Pfam" id="PF00400">
    <property type="entry name" value="WD40"/>
    <property type="match status" value="1"/>
</dbReference>
<dbReference type="InterPro" id="IPR001810">
    <property type="entry name" value="F-box_dom"/>
</dbReference>
<evidence type="ECO:0000313" key="2">
    <source>
        <dbReference type="EMBL" id="KAI9561998.1"/>
    </source>
</evidence>
<feature type="domain" description="F-box" evidence="1">
    <location>
        <begin position="30"/>
        <end position="77"/>
    </location>
</feature>
<dbReference type="PANTHER" id="PTHR14381:SF1">
    <property type="entry name" value="F-BOX_WD REPEAT-CONTAINING PROTEIN 4"/>
    <property type="match status" value="1"/>
</dbReference>
<dbReference type="AlphaFoldDB" id="A0AAD5LGU2"/>
<evidence type="ECO:0000313" key="3">
    <source>
        <dbReference type="Proteomes" id="UP000820818"/>
    </source>
</evidence>
<dbReference type="InterPro" id="IPR015943">
    <property type="entry name" value="WD40/YVTN_repeat-like_dom_sf"/>
</dbReference>
<name>A0AAD5LGU2_9CRUS</name>
<dbReference type="Gene3D" id="2.130.10.10">
    <property type="entry name" value="YVTN repeat-like/Quinoprotein amine dehydrogenase"/>
    <property type="match status" value="1"/>
</dbReference>
<proteinExistence type="predicted"/>
<comment type="caution">
    <text evidence="2">The sequence shown here is derived from an EMBL/GenBank/DDBJ whole genome shotgun (WGS) entry which is preliminary data.</text>
</comment>
<dbReference type="InterPro" id="IPR001680">
    <property type="entry name" value="WD40_rpt"/>
</dbReference>